<evidence type="ECO:0000313" key="2">
    <source>
        <dbReference type="Proteomes" id="UP000829398"/>
    </source>
</evidence>
<organism evidence="1 2">
    <name type="scientific">Citrus sinensis</name>
    <name type="common">Sweet orange</name>
    <name type="synonym">Citrus aurantium var. sinensis</name>
    <dbReference type="NCBI Taxonomy" id="2711"/>
    <lineage>
        <taxon>Eukaryota</taxon>
        <taxon>Viridiplantae</taxon>
        <taxon>Streptophyta</taxon>
        <taxon>Embryophyta</taxon>
        <taxon>Tracheophyta</taxon>
        <taxon>Spermatophyta</taxon>
        <taxon>Magnoliopsida</taxon>
        <taxon>eudicotyledons</taxon>
        <taxon>Gunneridae</taxon>
        <taxon>Pentapetalae</taxon>
        <taxon>rosids</taxon>
        <taxon>malvids</taxon>
        <taxon>Sapindales</taxon>
        <taxon>Rutaceae</taxon>
        <taxon>Aurantioideae</taxon>
        <taxon>Citrus</taxon>
    </lineage>
</organism>
<dbReference type="Proteomes" id="UP000829398">
    <property type="component" value="Chromosome 3"/>
</dbReference>
<accession>A0ACB8MCG8</accession>
<reference evidence="2" key="1">
    <citation type="journal article" date="2023" name="Hortic. Res.">
        <title>A chromosome-level phased genome enabling allele-level studies in sweet orange: a case study on citrus Huanglongbing tolerance.</title>
        <authorList>
            <person name="Wu B."/>
            <person name="Yu Q."/>
            <person name="Deng Z."/>
            <person name="Duan Y."/>
            <person name="Luo F."/>
            <person name="Gmitter F. Jr."/>
        </authorList>
    </citation>
    <scope>NUCLEOTIDE SEQUENCE [LARGE SCALE GENOMIC DNA]</scope>
    <source>
        <strain evidence="2">cv. Valencia</strain>
    </source>
</reference>
<gene>
    <name evidence="1" type="ORF">KPL71_009081</name>
</gene>
<proteinExistence type="predicted"/>
<keyword evidence="2" id="KW-1185">Reference proteome</keyword>
<sequence length="515" mass="59021">MKNEYDALIENRTWSLVPRTKNQKIVGNKWVYRIKYNTDGSVAKYKARLVAKGFQQIEGVNYFDTFSLVVKPTTVRVVFSLAVMNQWIIRQVDVNNALLNGELSEEVFMQQLESFVDRSKPNYVCRLHKALYGLKQAPRAWFEKLRGCLLQWGFRNSKSDSSLFLRKTKISLIMVLIYVNDILVTGPNNEELDSFIQQFNTIFALKDLGRLSYFLGIEVLYGQDCIYLSQKKYVRDLLAKVDMLDCKGVITPMCSGKDSKLQKMVKGELGYYVEDATHYRSIVGGLQYLILTRPEIAYSVHKLSQYVSAPTMQHLMACKRVLKYLKKTQDYGLKFLKDGDLKITSFTDADWGIDLDDRKSIGAYCMQIVVTKSSAESEYRALASTASEIAWLKSLFLEMGVCCIERPTIWCDNTSATELAKNHVLHSRTKHIEIDVHFIRDKVLAGDLKICYVPSEDQIADILTKPLSSPQFNYLRDKFNVFPCPLSLMGAVKIAHYAEVKKKNQHVKNQQQLPT</sequence>
<evidence type="ECO:0000313" key="1">
    <source>
        <dbReference type="EMBL" id="KAH9782815.1"/>
    </source>
</evidence>
<dbReference type="EMBL" id="CM039172">
    <property type="protein sequence ID" value="KAH9782815.1"/>
    <property type="molecule type" value="Genomic_DNA"/>
</dbReference>
<name>A0ACB8MCG8_CITSI</name>
<comment type="caution">
    <text evidence="1">The sequence shown here is derived from an EMBL/GenBank/DDBJ whole genome shotgun (WGS) entry which is preliminary data.</text>
</comment>
<protein>
    <submittedName>
        <fullName evidence="1">Retrovirus-related pol polyprotein from transposon RE1</fullName>
    </submittedName>
</protein>